<dbReference type="GO" id="GO:0003743">
    <property type="term" value="F:translation initiation factor activity"/>
    <property type="evidence" value="ECO:0007669"/>
    <property type="project" value="UniProtKB-KW"/>
</dbReference>
<keyword evidence="6" id="KW-0648">Protein biosynthesis</keyword>
<dbReference type="AlphaFoldDB" id="A0A162LK27"/>
<dbReference type="PANTHER" id="PTHR11380">
    <property type="entry name" value="TRANSCRIPTION INITIATION FACTOR TFIID/SUPT3-RELATED"/>
    <property type="match status" value="1"/>
</dbReference>
<keyword evidence="6" id="KW-0396">Initiation factor</keyword>
<keyword evidence="4" id="KW-0539">Nucleus</keyword>
<dbReference type="GO" id="GO:0046982">
    <property type="term" value="F:protein heterodimerization activity"/>
    <property type="evidence" value="ECO:0007669"/>
    <property type="project" value="InterPro"/>
</dbReference>
<dbReference type="GO" id="GO:0005634">
    <property type="term" value="C:nucleus"/>
    <property type="evidence" value="ECO:0007669"/>
    <property type="project" value="UniProtKB-SubCell"/>
</dbReference>
<dbReference type="STRING" id="1081108.A0A162LK27"/>
<evidence type="ECO:0000313" key="6">
    <source>
        <dbReference type="EMBL" id="OAA71704.1"/>
    </source>
</evidence>
<reference evidence="6 7" key="1">
    <citation type="journal article" date="2016" name="Genome Biol. Evol.">
        <title>Divergent and convergent evolution of fungal pathogenicity.</title>
        <authorList>
            <person name="Shang Y."/>
            <person name="Xiao G."/>
            <person name="Zheng P."/>
            <person name="Cen K."/>
            <person name="Zhan S."/>
            <person name="Wang C."/>
        </authorList>
    </citation>
    <scope>NUCLEOTIDE SEQUENCE [LARGE SCALE GENOMIC DNA]</scope>
    <source>
        <strain evidence="6 7">RCEF 1005</strain>
    </source>
</reference>
<keyword evidence="3" id="KW-0804">Transcription</keyword>
<dbReference type="GO" id="GO:0006366">
    <property type="term" value="P:transcription by RNA polymerase II"/>
    <property type="evidence" value="ECO:0007669"/>
    <property type="project" value="InterPro"/>
</dbReference>
<dbReference type="CDD" id="cd22926">
    <property type="entry name" value="HFD_SPT3"/>
    <property type="match status" value="1"/>
</dbReference>
<dbReference type="SUPFAM" id="SSF47113">
    <property type="entry name" value="Histone-fold"/>
    <property type="match status" value="1"/>
</dbReference>
<evidence type="ECO:0000313" key="7">
    <source>
        <dbReference type="Proteomes" id="UP000076881"/>
    </source>
</evidence>
<accession>A0A162LK27</accession>
<dbReference type="OrthoDB" id="66982at2759"/>
<evidence type="ECO:0000256" key="2">
    <source>
        <dbReference type="ARBA" id="ARBA00023015"/>
    </source>
</evidence>
<comment type="caution">
    <text evidence="6">The sequence shown here is derived from an EMBL/GenBank/DDBJ whole genome shotgun (WGS) entry which is preliminary data.</text>
</comment>
<keyword evidence="7" id="KW-1185">Reference proteome</keyword>
<dbReference type="InterPro" id="IPR003195">
    <property type="entry name" value="TFIID_TAF13"/>
</dbReference>
<evidence type="ECO:0000256" key="3">
    <source>
        <dbReference type="ARBA" id="ARBA00023163"/>
    </source>
</evidence>
<dbReference type="GO" id="GO:0003712">
    <property type="term" value="F:transcription coregulator activity"/>
    <property type="evidence" value="ECO:0007669"/>
    <property type="project" value="TreeGrafter"/>
</dbReference>
<proteinExistence type="inferred from homology"/>
<evidence type="ECO:0000256" key="1">
    <source>
        <dbReference type="ARBA" id="ARBA00004123"/>
    </source>
</evidence>
<evidence type="ECO:0000256" key="5">
    <source>
        <dbReference type="ARBA" id="ARBA00061274"/>
    </source>
</evidence>
<dbReference type="EMBL" id="AZHF01000008">
    <property type="protein sequence ID" value="OAA71704.1"/>
    <property type="molecule type" value="Genomic_DNA"/>
</dbReference>
<dbReference type="InterPro" id="IPR009072">
    <property type="entry name" value="Histone-fold"/>
</dbReference>
<dbReference type="Pfam" id="PF02269">
    <property type="entry name" value="TFIID-18kDa"/>
    <property type="match status" value="1"/>
</dbReference>
<dbReference type="GO" id="GO:0000124">
    <property type="term" value="C:SAGA complex"/>
    <property type="evidence" value="ECO:0007669"/>
    <property type="project" value="TreeGrafter"/>
</dbReference>
<sequence length="294" mass="33206">MMYIAGETGQPPLGTISLIESIVQNQVIQMISRAGEFAMRRGVRAFSNDDLIFQFRHDKARIERLQKFLLLKKMRSISRDEENDEKDQVGEATADALVQVPGVANVPATRIPWDLNSIYAVQPPDAPGEIDASASEEQAVASNLQKLQAADKKTLAMSVEEYATWSEYRHASFTKRRARFRQWCGLGLIADHRSSDDVLDILTFLTSEMVQRLTLLARAARELELTHATAVSPAAGDVRIKCCGEYDSPFKSTCSEKLIAELDVRHMRRAYEITQIRGTMQRSFYSSQSFYYKI</sequence>
<evidence type="ECO:0000256" key="4">
    <source>
        <dbReference type="ARBA" id="ARBA00023242"/>
    </source>
</evidence>
<dbReference type="PANTHER" id="PTHR11380:SF16">
    <property type="entry name" value="TRANSCRIPTION INITIATION PROTEIN SPT3 HOMOLOG"/>
    <property type="match status" value="1"/>
</dbReference>
<keyword evidence="2" id="KW-0805">Transcription regulation</keyword>
<comment type="subcellular location">
    <subcellularLocation>
        <location evidence="1">Nucleus</location>
    </subcellularLocation>
</comment>
<name>A0A162LK27_CORDF</name>
<comment type="similarity">
    <text evidence="5">Belongs to the SPT3 family.</text>
</comment>
<gene>
    <name evidence="6" type="ORF">LEL_08939</name>
</gene>
<protein>
    <submittedName>
        <fullName evidence="6">Transcription initiation factor IID, 18kDa subunit</fullName>
    </submittedName>
</protein>
<organism evidence="6 7">
    <name type="scientific">Akanthomyces lecanii RCEF 1005</name>
    <dbReference type="NCBI Taxonomy" id="1081108"/>
    <lineage>
        <taxon>Eukaryota</taxon>
        <taxon>Fungi</taxon>
        <taxon>Dikarya</taxon>
        <taxon>Ascomycota</taxon>
        <taxon>Pezizomycotina</taxon>
        <taxon>Sordariomycetes</taxon>
        <taxon>Hypocreomycetidae</taxon>
        <taxon>Hypocreales</taxon>
        <taxon>Cordycipitaceae</taxon>
        <taxon>Akanthomyces</taxon>
        <taxon>Cordyceps confragosa</taxon>
    </lineage>
</organism>
<dbReference type="Proteomes" id="UP000076881">
    <property type="component" value="Unassembled WGS sequence"/>
</dbReference>